<name>A0A8H5Y3A6_9HYPO</name>
<keyword evidence="3" id="KW-1185">Reference proteome</keyword>
<organism evidence="2 3">
    <name type="scientific">Fusarium globosum</name>
    <dbReference type="NCBI Taxonomy" id="78864"/>
    <lineage>
        <taxon>Eukaryota</taxon>
        <taxon>Fungi</taxon>
        <taxon>Dikarya</taxon>
        <taxon>Ascomycota</taxon>
        <taxon>Pezizomycotina</taxon>
        <taxon>Sordariomycetes</taxon>
        <taxon>Hypocreomycetidae</taxon>
        <taxon>Hypocreales</taxon>
        <taxon>Nectriaceae</taxon>
        <taxon>Fusarium</taxon>
        <taxon>Fusarium fujikuroi species complex</taxon>
    </lineage>
</organism>
<evidence type="ECO:0000313" key="3">
    <source>
        <dbReference type="Proteomes" id="UP000532311"/>
    </source>
</evidence>
<evidence type="ECO:0000259" key="1">
    <source>
        <dbReference type="Pfam" id="PF06985"/>
    </source>
</evidence>
<dbReference type="PANTHER" id="PTHR24148:SF73">
    <property type="entry name" value="HET DOMAIN PROTEIN (AFU_ORTHOLOGUE AFUA_8G01020)"/>
    <property type="match status" value="1"/>
</dbReference>
<dbReference type="InterPro" id="IPR010730">
    <property type="entry name" value="HET"/>
</dbReference>
<reference evidence="2 3" key="1">
    <citation type="submission" date="2020-05" db="EMBL/GenBank/DDBJ databases">
        <title>Identification and distribution of gene clusters putatively required for synthesis of sphingolipid metabolism inhibitors in phylogenetically diverse species of the filamentous fungus Fusarium.</title>
        <authorList>
            <person name="Kim H.-S."/>
            <person name="Busman M."/>
            <person name="Brown D.W."/>
            <person name="Divon H."/>
            <person name="Uhlig S."/>
            <person name="Proctor R.H."/>
        </authorList>
    </citation>
    <scope>NUCLEOTIDE SEQUENCE [LARGE SCALE GENOMIC DNA]</scope>
    <source>
        <strain evidence="2 3">NRRL 26131</strain>
    </source>
</reference>
<accession>A0A8H5Y3A6</accession>
<dbReference type="InterPro" id="IPR052895">
    <property type="entry name" value="HetReg/Transcr_Mod"/>
</dbReference>
<dbReference type="AlphaFoldDB" id="A0A8H5Y3A6"/>
<comment type="caution">
    <text evidence="2">The sequence shown here is derived from an EMBL/GenBank/DDBJ whole genome shotgun (WGS) entry which is preliminary data.</text>
</comment>
<protein>
    <submittedName>
        <fullName evidence="2">Heterokaryon incompatibility (HET) domain-containing protein</fullName>
    </submittedName>
</protein>
<dbReference type="EMBL" id="JAAQPF010000358">
    <property type="protein sequence ID" value="KAF5704872.1"/>
    <property type="molecule type" value="Genomic_DNA"/>
</dbReference>
<dbReference type="PANTHER" id="PTHR24148">
    <property type="entry name" value="ANKYRIN REPEAT DOMAIN-CONTAINING PROTEIN 39 HOMOLOG-RELATED"/>
    <property type="match status" value="1"/>
</dbReference>
<dbReference type="Proteomes" id="UP000532311">
    <property type="component" value="Unassembled WGS sequence"/>
</dbReference>
<feature type="domain" description="Heterokaryon incompatibility" evidence="1">
    <location>
        <begin position="47"/>
        <end position="195"/>
    </location>
</feature>
<gene>
    <name evidence="2" type="ORF">FGLOB1_8291</name>
</gene>
<evidence type="ECO:0000313" key="2">
    <source>
        <dbReference type="EMBL" id="KAF5704872.1"/>
    </source>
</evidence>
<proteinExistence type="predicted"/>
<dbReference type="Pfam" id="PF06985">
    <property type="entry name" value="HET"/>
    <property type="match status" value="1"/>
</dbReference>
<sequence length="473" mass="53615">MSSFTYRPLSTPRFIRLLSIAEVEDIGSSFMTCYLTEVSLDSPILNYRALSYTWGDPARTTCILVNGEWLVCGCQKESQTPVPLDGRFTFPTLLWVDAICINQDDLDERAQQVALMQQIYSRASSVLVWLGRATEQTVPAFRLLLGLAEISHSGAEVRKTYIAHVIGNEYCKGHWLALGELLQREWWHRAWTIQEAVLGLDIYVICGPFAIIQRDSQTLTVMNHAEVEPLIRQGALSGLPSWVPNWTEPSNSRSIHVKAQYLGWTRQGNRGPRGLQLKFSFSGESKAHCRFPLNENQMVVKGFIFDTIKKIETHYIDKEAGFELEGVERYCFGIGWKPPTASDQFEHHDYWLAWLGFQTDFPNSATKILRRNGGKTQRMNLKAFKTQISGVMGITDVSMRVGDKICGLLGAQVPYILRPCRNSWVFVGLCHLFEADIMNGVLMEQLGAGKFTLRDFIIEYIALTYAKWSDTTS</sequence>